<evidence type="ECO:0000313" key="2">
    <source>
        <dbReference type="Proteomes" id="UP000579153"/>
    </source>
</evidence>
<dbReference type="RefSeq" id="WP_281398242.1">
    <property type="nucleotide sequence ID" value="NZ_CBDRAU010000012.1"/>
</dbReference>
<sequence>MNVSYRGLVAVSNIIQRDATLAYRVKRHRRQELFRQFRQAEPR</sequence>
<protein>
    <submittedName>
        <fullName evidence="1">Uncharacterized protein</fullName>
    </submittedName>
</protein>
<accession>A0A7W9G397</accession>
<dbReference type="AlphaFoldDB" id="A0A7W9G397"/>
<evidence type="ECO:0000313" key="1">
    <source>
        <dbReference type="EMBL" id="MBB5776364.1"/>
    </source>
</evidence>
<dbReference type="EMBL" id="JACHMB010000001">
    <property type="protein sequence ID" value="MBB5776364.1"/>
    <property type="molecule type" value="Genomic_DNA"/>
</dbReference>
<gene>
    <name evidence="1" type="ORF">HD596_003120</name>
</gene>
<proteinExistence type="predicted"/>
<reference evidence="1 2" key="1">
    <citation type="submission" date="2020-08" db="EMBL/GenBank/DDBJ databases">
        <title>Sequencing the genomes of 1000 actinobacteria strains.</title>
        <authorList>
            <person name="Klenk H.-P."/>
        </authorList>
    </citation>
    <scope>NUCLEOTIDE SEQUENCE [LARGE SCALE GENOMIC DNA]</scope>
    <source>
        <strain evidence="1 2">DSM 45507</strain>
    </source>
</reference>
<keyword evidence="2" id="KW-1185">Reference proteome</keyword>
<organism evidence="1 2">
    <name type="scientific">Nonomuraea jabiensis</name>
    <dbReference type="NCBI Taxonomy" id="882448"/>
    <lineage>
        <taxon>Bacteria</taxon>
        <taxon>Bacillati</taxon>
        <taxon>Actinomycetota</taxon>
        <taxon>Actinomycetes</taxon>
        <taxon>Streptosporangiales</taxon>
        <taxon>Streptosporangiaceae</taxon>
        <taxon>Nonomuraea</taxon>
    </lineage>
</organism>
<comment type="caution">
    <text evidence="1">The sequence shown here is derived from an EMBL/GenBank/DDBJ whole genome shotgun (WGS) entry which is preliminary data.</text>
</comment>
<dbReference type="Proteomes" id="UP000579153">
    <property type="component" value="Unassembled WGS sequence"/>
</dbReference>
<name>A0A7W9G397_9ACTN</name>